<gene>
    <name evidence="2" type="ORF">GT360_17870</name>
</gene>
<sequence length="534" mass="58664">MGLITSSSLNYLILILSVLALAIGLGAGIFLCNKEPRSNKIAAIPSLLTSGGVLFTFLGIALGLLNFDPNDLNNSISTLLSGLTLAFWSSIFGMAFSIIFRLKWLPEHQKTLSSVTPGQMLTVLSSQKYNLERLNSQASCQRKENKELFDALIEEVKAVGMVTSAGNSQSNENIENLTQEIHQFASSVSSQTSHQIAESLRSSIEGFNQGLMGQFGSNFQRLDKSVAKMLDWQKQYMLQVEQLTNAFEHAVESVTATEQSLGIISLHTEAIPNAMGKLSSTTDSWKQQVDDLDQRLEAFSRMRDQAVNAMPEIQNQLDALCQRVDKSILNTCESLEKGVLKVSSELQEKALVLSDKLVEATDGIGGDLSNASGQIESMTNHLAASSDKIKTTLEDSIGQLEARLNSLLNGTKDEVNDISTTLQQVNKNLIEKHQEQIDKSSALLTQAHDVIDKRMEDSMNLQMKGSLQIQKTIESKLIESSSVFQQNIKTELEGVLNDLGSGLVQITEEFCTIYSRLAEEMERIEISDSLDKAS</sequence>
<dbReference type="RefSeq" id="WP_164650308.1">
    <property type="nucleotide sequence ID" value="NZ_CP047476.1"/>
</dbReference>
<organism evidence="2 3">
    <name type="scientific">Vibrio astriarenae</name>
    <dbReference type="NCBI Taxonomy" id="1481923"/>
    <lineage>
        <taxon>Bacteria</taxon>
        <taxon>Pseudomonadati</taxon>
        <taxon>Pseudomonadota</taxon>
        <taxon>Gammaproteobacteria</taxon>
        <taxon>Vibrionales</taxon>
        <taxon>Vibrionaceae</taxon>
        <taxon>Vibrio</taxon>
    </lineage>
</organism>
<evidence type="ECO:0000313" key="2">
    <source>
        <dbReference type="EMBL" id="QIA65408.1"/>
    </source>
</evidence>
<dbReference type="EMBL" id="CP047476">
    <property type="protein sequence ID" value="QIA65408.1"/>
    <property type="molecule type" value="Genomic_DNA"/>
</dbReference>
<reference evidence="2 3" key="1">
    <citation type="submission" date="2020-01" db="EMBL/GenBank/DDBJ databases">
        <title>Whole genome and functional gene identification of agarase of Vibrio HN897.</title>
        <authorList>
            <person name="Liu Y."/>
            <person name="Zhao Z."/>
        </authorList>
    </citation>
    <scope>NUCLEOTIDE SEQUENCE [LARGE SCALE GENOMIC DNA]</scope>
    <source>
        <strain evidence="2 3">HN897</strain>
    </source>
</reference>
<keyword evidence="1" id="KW-1133">Transmembrane helix</keyword>
<evidence type="ECO:0000256" key="1">
    <source>
        <dbReference type="SAM" id="Phobius"/>
    </source>
</evidence>
<evidence type="ECO:0008006" key="4">
    <source>
        <dbReference type="Google" id="ProtNLM"/>
    </source>
</evidence>
<protein>
    <recommendedName>
        <fullName evidence="4">MotA/TolQ/ExbB proton channel domain-containing protein</fullName>
    </recommendedName>
</protein>
<evidence type="ECO:0000313" key="3">
    <source>
        <dbReference type="Proteomes" id="UP000464262"/>
    </source>
</evidence>
<dbReference type="Proteomes" id="UP000464262">
    <property type="component" value="Chromosome 2"/>
</dbReference>
<feature type="transmembrane region" description="Helical" evidence="1">
    <location>
        <begin position="44"/>
        <end position="67"/>
    </location>
</feature>
<name>A0A7Z2T729_9VIBR</name>
<dbReference type="SUPFAM" id="SSF58113">
    <property type="entry name" value="Apolipoprotein A-I"/>
    <property type="match status" value="1"/>
</dbReference>
<keyword evidence="3" id="KW-1185">Reference proteome</keyword>
<proteinExistence type="predicted"/>
<feature type="transmembrane region" description="Helical" evidence="1">
    <location>
        <begin position="12"/>
        <end position="32"/>
    </location>
</feature>
<dbReference type="AlphaFoldDB" id="A0A7Z2T729"/>
<dbReference type="KEGG" id="vas:GT360_17870"/>
<keyword evidence="1" id="KW-0472">Membrane</keyword>
<feature type="transmembrane region" description="Helical" evidence="1">
    <location>
        <begin position="79"/>
        <end position="100"/>
    </location>
</feature>
<accession>A0A7Z2T729</accession>
<dbReference type="Gene3D" id="1.20.120.20">
    <property type="entry name" value="Apolipoprotein"/>
    <property type="match status" value="1"/>
</dbReference>
<keyword evidence="1" id="KW-0812">Transmembrane</keyword>